<dbReference type="PANTHER" id="PTHR21451:SF0">
    <property type="entry name" value="HISTONE-LYSINE N-METHYLTRANSFERASE, H3 LYSINE-79 SPECIFIC"/>
    <property type="match status" value="1"/>
</dbReference>
<evidence type="ECO:0000313" key="15">
    <source>
        <dbReference type="EMBL" id="KAG2912602.1"/>
    </source>
</evidence>
<dbReference type="Proteomes" id="UP000736787">
    <property type="component" value="Unassembled WGS sequence"/>
</dbReference>
<dbReference type="EMBL" id="MJFZ01000663">
    <property type="protein sequence ID" value="RAW26299.1"/>
    <property type="molecule type" value="Genomic_DNA"/>
</dbReference>
<comment type="subcellular location">
    <subcellularLocation>
        <location evidence="1 11">Nucleus</location>
    </subcellularLocation>
</comment>
<dbReference type="InterPro" id="IPR025789">
    <property type="entry name" value="DOT1_dom"/>
</dbReference>
<dbReference type="Proteomes" id="UP000760860">
    <property type="component" value="Unassembled WGS sequence"/>
</dbReference>
<evidence type="ECO:0000256" key="8">
    <source>
        <dbReference type="ARBA" id="ARBA00023242"/>
    </source>
</evidence>
<dbReference type="OrthoDB" id="204102at2759"/>
<comment type="caution">
    <text evidence="18">The sequence shown here is derived from an EMBL/GenBank/DDBJ whole genome shotgun (WGS) entry which is preliminary data.</text>
</comment>
<evidence type="ECO:0000256" key="3">
    <source>
        <dbReference type="ARBA" id="ARBA00020987"/>
    </source>
</evidence>
<dbReference type="PROSITE" id="PS51569">
    <property type="entry name" value="DOT1"/>
    <property type="match status" value="1"/>
</dbReference>
<gene>
    <name evidence="18" type="ORF">PC110_g17295</name>
    <name evidence="14" type="ORF">PC115_g17259</name>
    <name evidence="15" type="ORF">PC117_g18837</name>
    <name evidence="16" type="ORF">PC118_g17394</name>
    <name evidence="17" type="ORF">PC129_g16068</name>
</gene>
<dbReference type="Gene3D" id="3.40.50.150">
    <property type="entry name" value="Vaccinia Virus protein VP39"/>
    <property type="match status" value="1"/>
</dbReference>
<dbReference type="GO" id="GO:0005634">
    <property type="term" value="C:nucleus"/>
    <property type="evidence" value="ECO:0007669"/>
    <property type="project" value="UniProtKB-SubCell"/>
</dbReference>
<evidence type="ECO:0000256" key="12">
    <source>
        <dbReference type="SAM" id="MobiDB-lite"/>
    </source>
</evidence>
<dbReference type="GO" id="GO:0140956">
    <property type="term" value="F:histone H3K79 trimethyltransferase activity"/>
    <property type="evidence" value="ECO:0007669"/>
    <property type="project" value="UniProtKB-EC"/>
</dbReference>
<organism evidence="18 19">
    <name type="scientific">Phytophthora cactorum</name>
    <dbReference type="NCBI Taxonomy" id="29920"/>
    <lineage>
        <taxon>Eukaryota</taxon>
        <taxon>Sar</taxon>
        <taxon>Stramenopiles</taxon>
        <taxon>Oomycota</taxon>
        <taxon>Peronosporomycetes</taxon>
        <taxon>Peronosporales</taxon>
        <taxon>Peronosporaceae</taxon>
        <taxon>Phytophthora</taxon>
    </lineage>
</organism>
<dbReference type="InterPro" id="IPR029063">
    <property type="entry name" value="SAM-dependent_MTases_sf"/>
</dbReference>
<evidence type="ECO:0000256" key="7">
    <source>
        <dbReference type="ARBA" id="ARBA00022853"/>
    </source>
</evidence>
<dbReference type="Proteomes" id="UP000774804">
    <property type="component" value="Unassembled WGS sequence"/>
</dbReference>
<reference evidence="18 19" key="1">
    <citation type="submission" date="2018-01" db="EMBL/GenBank/DDBJ databases">
        <title>Draft genome of the strawberry crown rot pathogen Phytophthora cactorum.</title>
        <authorList>
            <person name="Armitage A.D."/>
            <person name="Lysoe E."/>
            <person name="Nellist C.F."/>
            <person name="Harrison R.J."/>
            <person name="Brurberg M.B."/>
        </authorList>
    </citation>
    <scope>NUCLEOTIDE SEQUENCE [LARGE SCALE GENOMIC DNA]</scope>
    <source>
        <strain evidence="18 19">10300</strain>
    </source>
</reference>
<evidence type="ECO:0000313" key="19">
    <source>
        <dbReference type="Proteomes" id="UP000251314"/>
    </source>
</evidence>
<comment type="miscellaneous">
    <text evidence="11">In contrast to other lysine histone methyltransferases, it does not contain a SET domain, suggesting the existence of another mechanism for methylation of lysine residues of histones.</text>
</comment>
<keyword evidence="8 11" id="KW-0539">Nucleus</keyword>
<proteinExistence type="inferred from homology"/>
<dbReference type="EMBL" id="RCMI01000806">
    <property type="protein sequence ID" value="KAG2897227.1"/>
    <property type="molecule type" value="Genomic_DNA"/>
</dbReference>
<name>A0A329RQ14_9STRA</name>
<dbReference type="EMBL" id="RCMK01000781">
    <property type="protein sequence ID" value="KAG2912602.1"/>
    <property type="molecule type" value="Genomic_DNA"/>
</dbReference>
<evidence type="ECO:0000313" key="18">
    <source>
        <dbReference type="EMBL" id="RAW26299.1"/>
    </source>
</evidence>
<protein>
    <recommendedName>
        <fullName evidence="3 11">Histone-lysine N-methyltransferase, H3 lysine-79 specific</fullName>
        <ecNumber evidence="2 11">2.1.1.360</ecNumber>
    </recommendedName>
    <alternativeName>
        <fullName evidence="9 11">Histone H3-K79 methyltransferase</fullName>
    </alternativeName>
</protein>
<dbReference type="GO" id="GO:0000077">
    <property type="term" value="P:DNA damage checkpoint signaling"/>
    <property type="evidence" value="ECO:0007669"/>
    <property type="project" value="TreeGrafter"/>
</dbReference>
<evidence type="ECO:0000313" key="14">
    <source>
        <dbReference type="EMBL" id="KAG2897227.1"/>
    </source>
</evidence>
<dbReference type="GO" id="GO:0006281">
    <property type="term" value="P:DNA repair"/>
    <property type="evidence" value="ECO:0007669"/>
    <property type="project" value="TreeGrafter"/>
</dbReference>
<dbReference type="EMBL" id="RCML01000784">
    <property type="protein sequence ID" value="KAG2969545.1"/>
    <property type="molecule type" value="Genomic_DNA"/>
</dbReference>
<evidence type="ECO:0000256" key="1">
    <source>
        <dbReference type="ARBA" id="ARBA00004123"/>
    </source>
</evidence>
<evidence type="ECO:0000256" key="4">
    <source>
        <dbReference type="ARBA" id="ARBA00022603"/>
    </source>
</evidence>
<comment type="similarity">
    <text evidence="11">Belongs to the class I-like SAM-binding methyltransferase superfamily. DOT1 family.</text>
</comment>
<evidence type="ECO:0000313" key="17">
    <source>
        <dbReference type="EMBL" id="KAG3212985.1"/>
    </source>
</evidence>
<comment type="catalytic activity">
    <reaction evidence="10 11">
        <text>L-lysyl(79)-[histone H3] + 3 S-adenosyl-L-methionine = N(6),N(6),N(6)-trimethyl-L-lysyl(79)-[histone H3] + 3 S-adenosyl-L-homocysteine + 3 H(+)</text>
        <dbReference type="Rhea" id="RHEA:60328"/>
        <dbReference type="Rhea" id="RHEA-COMP:15549"/>
        <dbReference type="Rhea" id="RHEA-COMP:15552"/>
        <dbReference type="ChEBI" id="CHEBI:15378"/>
        <dbReference type="ChEBI" id="CHEBI:29969"/>
        <dbReference type="ChEBI" id="CHEBI:57856"/>
        <dbReference type="ChEBI" id="CHEBI:59789"/>
        <dbReference type="ChEBI" id="CHEBI:61961"/>
        <dbReference type="EC" id="2.1.1.360"/>
    </reaction>
</comment>
<keyword evidence="19" id="KW-1185">Reference proteome</keyword>
<dbReference type="PANTHER" id="PTHR21451">
    <property type="entry name" value="HISTONE H3 METHYLTRANSFERASE"/>
    <property type="match status" value="1"/>
</dbReference>
<dbReference type="STRING" id="29920.A0A329RQ14"/>
<dbReference type="Proteomes" id="UP000251314">
    <property type="component" value="Unassembled WGS sequence"/>
</dbReference>
<dbReference type="VEuPathDB" id="FungiDB:PC110_g17295"/>
<dbReference type="InterPro" id="IPR030445">
    <property type="entry name" value="H3-K79_meTrfase"/>
</dbReference>
<evidence type="ECO:0000256" key="10">
    <source>
        <dbReference type="ARBA" id="ARBA00047770"/>
    </source>
</evidence>
<dbReference type="Proteomes" id="UP000697107">
    <property type="component" value="Unassembled WGS sequence"/>
</dbReference>
<keyword evidence="5 11" id="KW-0808">Transferase</keyword>
<dbReference type="GO" id="GO:0032259">
    <property type="term" value="P:methylation"/>
    <property type="evidence" value="ECO:0007669"/>
    <property type="project" value="UniProtKB-KW"/>
</dbReference>
<reference evidence="14" key="2">
    <citation type="submission" date="2018-10" db="EMBL/GenBank/DDBJ databases">
        <title>Effector identification in a new, highly contiguous assembly of the strawberry crown rot pathogen Phytophthora cactorum.</title>
        <authorList>
            <person name="Armitage A.D."/>
            <person name="Nellist C.F."/>
            <person name="Bates H."/>
            <person name="Vickerstaff R.J."/>
            <person name="Harrison R.J."/>
        </authorList>
    </citation>
    <scope>NUCLEOTIDE SEQUENCE</scope>
    <source>
        <strain evidence="14">4032</strain>
        <strain evidence="15">4040</strain>
        <strain evidence="16">P415</strain>
        <strain evidence="17">P421</strain>
    </source>
</reference>
<dbReference type="Pfam" id="PF08123">
    <property type="entry name" value="DOT1"/>
    <property type="match status" value="1"/>
</dbReference>
<keyword evidence="4 11" id="KW-0489">Methyltransferase</keyword>
<keyword evidence="7 11" id="KW-0156">Chromatin regulator</keyword>
<feature type="domain" description="DOT1" evidence="13">
    <location>
        <begin position="105"/>
        <end position="360"/>
    </location>
</feature>
<evidence type="ECO:0000256" key="5">
    <source>
        <dbReference type="ARBA" id="ARBA00022679"/>
    </source>
</evidence>
<dbReference type="SUPFAM" id="SSF53335">
    <property type="entry name" value="S-adenosyl-L-methionine-dependent methyltransferases"/>
    <property type="match status" value="1"/>
</dbReference>
<dbReference type="EMBL" id="RCMV01000780">
    <property type="protein sequence ID" value="KAG3212985.1"/>
    <property type="molecule type" value="Genomic_DNA"/>
</dbReference>
<evidence type="ECO:0000313" key="16">
    <source>
        <dbReference type="EMBL" id="KAG2969545.1"/>
    </source>
</evidence>
<dbReference type="AlphaFoldDB" id="A0A329RQ14"/>
<keyword evidence="6 11" id="KW-0949">S-adenosyl-L-methionine</keyword>
<dbReference type="EC" id="2.1.1.360" evidence="2 11"/>
<comment type="function">
    <text evidence="11">Histone methyltransferase that specifically trimethylates histone H3 to form H3K79me3. This methylation is required for telomere silencing and for the pachytene checkpoint during the meiotic cell cycle by allowing the recruitment of RAD9 to double strand breaks. Nucleosomes are preferred as substrate compared to free histone.</text>
</comment>
<evidence type="ECO:0000256" key="9">
    <source>
        <dbReference type="ARBA" id="ARBA00029821"/>
    </source>
</evidence>
<evidence type="ECO:0000259" key="13">
    <source>
        <dbReference type="PROSITE" id="PS51569"/>
    </source>
</evidence>
<evidence type="ECO:0000256" key="2">
    <source>
        <dbReference type="ARBA" id="ARBA00012190"/>
    </source>
</evidence>
<sequence length="360" mass="38694">MGRSRRTPRELKVRLATLKLTYGKRVSDFPRCFFSGATPGWLLLSSGEASGSRGPPRAMPRRGTAPPRTHLAKSLARKSSAEQQSLRRLETAVENSAVEQSVDVLMKLLDEPLVVEQSVGHSAALSAVEQSVETVVGHSAALPAVKQWVEANMVRSVKTVDVRSVGSTVVERPVEAVARQSVTMIQQAWSPQVLLIPCASLLAFPDATRVLVSIFSEITAGDVRQEAGRTQNNAGELLPRGVAVMIEALGPLNEQDIFLDVGAGIGNVLAQVALTTCIGKCIGIEVSSDACLLGANHIHHYANSYPLLHKVTMKDADVRDALLSVQALTCGATIIYANYFLFEEYAKLVVSQELSAMLKA</sequence>
<evidence type="ECO:0000256" key="11">
    <source>
        <dbReference type="RuleBase" id="RU271113"/>
    </source>
</evidence>
<evidence type="ECO:0000256" key="6">
    <source>
        <dbReference type="ARBA" id="ARBA00022691"/>
    </source>
</evidence>
<accession>A0A329RQ14</accession>
<feature type="region of interest" description="Disordered" evidence="12">
    <location>
        <begin position="46"/>
        <end position="80"/>
    </location>
</feature>